<evidence type="ECO:0000313" key="5">
    <source>
        <dbReference type="Proteomes" id="UP001154282"/>
    </source>
</evidence>
<organism evidence="4 5">
    <name type="scientific">Linum tenue</name>
    <dbReference type="NCBI Taxonomy" id="586396"/>
    <lineage>
        <taxon>Eukaryota</taxon>
        <taxon>Viridiplantae</taxon>
        <taxon>Streptophyta</taxon>
        <taxon>Embryophyta</taxon>
        <taxon>Tracheophyta</taxon>
        <taxon>Spermatophyta</taxon>
        <taxon>Magnoliopsida</taxon>
        <taxon>eudicotyledons</taxon>
        <taxon>Gunneridae</taxon>
        <taxon>Pentapetalae</taxon>
        <taxon>rosids</taxon>
        <taxon>fabids</taxon>
        <taxon>Malpighiales</taxon>
        <taxon>Linaceae</taxon>
        <taxon>Linum</taxon>
    </lineage>
</organism>
<keyword evidence="1" id="KW-0732">Signal</keyword>
<evidence type="ECO:0000259" key="3">
    <source>
        <dbReference type="PROSITE" id="PS51473"/>
    </source>
</evidence>
<keyword evidence="2" id="KW-0677">Repeat</keyword>
<sequence length="139" mass="14508">MEYYYGYASAARKLAVAVAMIAVVVGYGGIGGVEADCGHNASDPAMAPCRNHYALCIDQVISGLRDTTPTKEGFFDSKSVPAGGFRGSVTGSASCVPGTSVDNCKHCLATAKILLDECKSVTSGSFSNQVCTMWYGQIM</sequence>
<dbReference type="PROSITE" id="PS51473">
    <property type="entry name" value="GNK2"/>
    <property type="match status" value="1"/>
</dbReference>
<accession>A0AAV0IVB1</accession>
<evidence type="ECO:0000256" key="1">
    <source>
        <dbReference type="ARBA" id="ARBA00022729"/>
    </source>
</evidence>
<dbReference type="InterPro" id="IPR002902">
    <property type="entry name" value="GNK2"/>
</dbReference>
<dbReference type="InterPro" id="IPR038408">
    <property type="entry name" value="GNK2_sf"/>
</dbReference>
<dbReference type="Proteomes" id="UP001154282">
    <property type="component" value="Unassembled WGS sequence"/>
</dbReference>
<name>A0AAV0IVB1_9ROSI</name>
<dbReference type="Pfam" id="PF01657">
    <property type="entry name" value="Stress-antifung"/>
    <property type="match status" value="1"/>
</dbReference>
<keyword evidence="5" id="KW-1185">Reference proteome</keyword>
<dbReference type="AlphaFoldDB" id="A0AAV0IVB1"/>
<feature type="domain" description="Gnk2-homologous" evidence="3">
    <location>
        <begin position="35"/>
        <end position="139"/>
    </location>
</feature>
<dbReference type="Gene3D" id="3.30.430.20">
    <property type="entry name" value="Gnk2 domain, C-X8-C-X2-C motif"/>
    <property type="match status" value="1"/>
</dbReference>
<reference evidence="4" key="1">
    <citation type="submission" date="2022-08" db="EMBL/GenBank/DDBJ databases">
        <authorList>
            <person name="Gutierrez-Valencia J."/>
        </authorList>
    </citation>
    <scope>NUCLEOTIDE SEQUENCE</scope>
</reference>
<dbReference type="EMBL" id="CAMGYJ010000004">
    <property type="protein sequence ID" value="CAI0401422.1"/>
    <property type="molecule type" value="Genomic_DNA"/>
</dbReference>
<evidence type="ECO:0000256" key="2">
    <source>
        <dbReference type="ARBA" id="ARBA00022737"/>
    </source>
</evidence>
<proteinExistence type="predicted"/>
<gene>
    <name evidence="4" type="ORF">LITE_LOCUS11198</name>
</gene>
<protein>
    <recommendedName>
        <fullName evidence="3">Gnk2-homologous domain-containing protein</fullName>
    </recommendedName>
</protein>
<comment type="caution">
    <text evidence="4">The sequence shown here is derived from an EMBL/GenBank/DDBJ whole genome shotgun (WGS) entry which is preliminary data.</text>
</comment>
<evidence type="ECO:0000313" key="4">
    <source>
        <dbReference type="EMBL" id="CAI0401422.1"/>
    </source>
</evidence>